<feature type="transmembrane region" description="Helical" evidence="3">
    <location>
        <begin position="862"/>
        <end position="884"/>
    </location>
</feature>
<feature type="region of interest" description="Disordered" evidence="2">
    <location>
        <begin position="414"/>
        <end position="485"/>
    </location>
</feature>
<comment type="similarity">
    <text evidence="1">Belongs to the RMD1/sif2 family.</text>
</comment>
<comment type="caution">
    <text evidence="5">The sequence shown here is derived from an EMBL/GenBank/DDBJ whole genome shotgun (WGS) entry which is preliminary data.</text>
</comment>
<dbReference type="AlphaFoldDB" id="A0A9W9TID0"/>
<dbReference type="Pfam" id="PF08297">
    <property type="entry name" value="U3_snoRNA_assoc"/>
    <property type="match status" value="1"/>
</dbReference>
<dbReference type="PANTHER" id="PTHR16255">
    <property type="entry name" value="REQUIRED FOR MEIOTIC NUCLEAR DIVISION PROTEIN 1 HOMOLOG"/>
    <property type="match status" value="1"/>
</dbReference>
<evidence type="ECO:0000259" key="4">
    <source>
        <dbReference type="Pfam" id="PF02582"/>
    </source>
</evidence>
<dbReference type="GO" id="GO:0006364">
    <property type="term" value="P:rRNA processing"/>
    <property type="evidence" value="ECO:0007669"/>
    <property type="project" value="InterPro"/>
</dbReference>
<reference evidence="5" key="1">
    <citation type="submission" date="2022-11" db="EMBL/GenBank/DDBJ databases">
        <authorList>
            <person name="Petersen C."/>
        </authorList>
    </citation>
    <scope>NUCLEOTIDE SEQUENCE</scope>
    <source>
        <strain evidence="5">IBT 19713</strain>
    </source>
</reference>
<gene>
    <name evidence="5" type="ORF">N7468_008345</name>
</gene>
<dbReference type="GO" id="GO:0030515">
    <property type="term" value="F:snoRNA binding"/>
    <property type="evidence" value="ECO:0007669"/>
    <property type="project" value="InterPro"/>
</dbReference>
<feature type="region of interest" description="Disordered" evidence="2">
    <location>
        <begin position="246"/>
        <end position="323"/>
    </location>
</feature>
<evidence type="ECO:0000313" key="5">
    <source>
        <dbReference type="EMBL" id="KAJ5223803.1"/>
    </source>
</evidence>
<evidence type="ECO:0000256" key="3">
    <source>
        <dbReference type="SAM" id="Phobius"/>
    </source>
</evidence>
<feature type="compositionally biased region" description="Polar residues" evidence="2">
    <location>
        <begin position="590"/>
        <end position="600"/>
    </location>
</feature>
<feature type="compositionally biased region" description="Basic and acidic residues" evidence="2">
    <location>
        <begin position="271"/>
        <end position="288"/>
    </location>
</feature>
<dbReference type="PANTHER" id="PTHR16255:SF15">
    <property type="entry name" value="SPORULATION PROTEIN RMD1"/>
    <property type="match status" value="1"/>
</dbReference>
<dbReference type="InterPro" id="IPR051624">
    <property type="entry name" value="RMD1/Sad1-interacting"/>
</dbReference>
<dbReference type="OrthoDB" id="18302at2759"/>
<dbReference type="GO" id="GO:0005739">
    <property type="term" value="C:mitochondrion"/>
    <property type="evidence" value="ECO:0007669"/>
    <property type="project" value="UniProtKB-ARBA"/>
</dbReference>
<feature type="region of interest" description="Disordered" evidence="2">
    <location>
        <begin position="12"/>
        <end position="213"/>
    </location>
</feature>
<dbReference type="EMBL" id="JAPQKS010000006">
    <property type="protein sequence ID" value="KAJ5223803.1"/>
    <property type="molecule type" value="Genomic_DNA"/>
</dbReference>
<dbReference type="RefSeq" id="XP_058327986.1">
    <property type="nucleotide sequence ID" value="XM_058477641.1"/>
</dbReference>
<protein>
    <recommendedName>
        <fullName evidence="4">DUF155 domain-containing protein</fullName>
    </recommendedName>
</protein>
<feature type="compositionally biased region" description="Polar residues" evidence="2">
    <location>
        <begin position="371"/>
        <end position="381"/>
    </location>
</feature>
<organism evidence="5 6">
    <name type="scientific">Penicillium chermesinum</name>
    <dbReference type="NCBI Taxonomy" id="63820"/>
    <lineage>
        <taxon>Eukaryota</taxon>
        <taxon>Fungi</taxon>
        <taxon>Dikarya</taxon>
        <taxon>Ascomycota</taxon>
        <taxon>Pezizomycotina</taxon>
        <taxon>Eurotiomycetes</taxon>
        <taxon>Eurotiomycetidae</taxon>
        <taxon>Eurotiales</taxon>
        <taxon>Aspergillaceae</taxon>
        <taxon>Penicillium</taxon>
    </lineage>
</organism>
<dbReference type="Pfam" id="PF02582">
    <property type="entry name" value="DUF155"/>
    <property type="match status" value="1"/>
</dbReference>
<proteinExistence type="inferred from homology"/>
<feature type="compositionally biased region" description="Basic and acidic residues" evidence="2">
    <location>
        <begin position="163"/>
        <end position="194"/>
    </location>
</feature>
<dbReference type="GeneID" id="83204944"/>
<reference evidence="5" key="2">
    <citation type="journal article" date="2023" name="IMA Fungus">
        <title>Comparative genomic study of the Penicillium genus elucidates a diverse pangenome and 15 lateral gene transfer events.</title>
        <authorList>
            <person name="Petersen C."/>
            <person name="Sorensen T."/>
            <person name="Nielsen M.R."/>
            <person name="Sondergaard T.E."/>
            <person name="Sorensen J.L."/>
            <person name="Fitzpatrick D.A."/>
            <person name="Frisvad J.C."/>
            <person name="Nielsen K.L."/>
        </authorList>
    </citation>
    <scope>NUCLEOTIDE SEQUENCE</scope>
    <source>
        <strain evidence="5">IBT 19713</strain>
    </source>
</reference>
<feature type="region of interest" description="Disordered" evidence="2">
    <location>
        <begin position="371"/>
        <end position="400"/>
    </location>
</feature>
<dbReference type="InterPro" id="IPR013268">
    <property type="entry name" value="UTP16"/>
</dbReference>
<dbReference type="Proteomes" id="UP001150941">
    <property type="component" value="Unassembled WGS sequence"/>
</dbReference>
<evidence type="ECO:0000256" key="2">
    <source>
        <dbReference type="SAM" id="MobiDB-lite"/>
    </source>
</evidence>
<keyword evidence="3" id="KW-0812">Transmembrane</keyword>
<sequence>MFSNIVTAAKGLFSRSESEDNLADPASAHAPTTPDMATTQHGTIAPDDIVDTSVSNGSAKKSKRKAVSGNTEKAGDQHTKRRKRSSLEAPETAEDESMDSTNGHDADENSNQNASKKHFRFGSEEPAAPVANIEQTPQQNQDEDEDSDDDAPETIDNSAQLMKMKEQAKKQEKAKQLEEQLKREKRRKLDERRKIQAKSSSKVSRDVPSFNDDLLSESTTTLVGSVTQDAPRLEIPALLPDDILNAEPVFRPPTPPAEDTFAAPKKSAKLRFLDKTEKPPKDLHDGDVTIRVLDAPSTKQNASKPVLAPKASKSGKNVKDSQGRIKPDLVQAVAINKVGNADEPCGAPERELHLDFFASAPYILIASAASPTSVMGSTAENTPLLGGQEDSSARAKGTSRSVKFNPLTTISTYGGASSDPMFRPLHTGSPPVNSQPGPSRGGPPMLSALNNKFRRSSSYGAPLSAPPNTTPASKIGPQRTTKKAQKLKLLPDPVTAEEDNEGDFPRDVYSQITRIKDPAARSHAARLGKADRDRIPRVTAYCTANSYRLDGVIKFLKSRAKTRGANPKLFDECVYSPFDYEFEEKQLGNRSFSTHSGNGHHSQRTSERRYSDSAVEVEENSKSRRDDLLEFRDEAGHATDDNNQHALSAQQDALSEIDTKIHKPEVFLFDYGTVVIWGMTPAQESRFLSDVSKFASSILSPDDTQIENFNFYYAREYQARIYNDFISLRDPRNYMVKLAISHALAQSVKTSLFEDLVSETISDTAPLPAQIAQTGSVNLTRKQINMQIGELFILRINIHLQGSVLDSPELFWAEPQLEPVYQAVRSYLEMDQRVSLLTERLDVIADLLAVLKDQLTHRHDEYLEWIVIVLIGAEILVAAINILVDLYAGVD</sequence>
<evidence type="ECO:0000256" key="1">
    <source>
        <dbReference type="ARBA" id="ARBA00008306"/>
    </source>
</evidence>
<evidence type="ECO:0000313" key="6">
    <source>
        <dbReference type="Proteomes" id="UP001150941"/>
    </source>
</evidence>
<name>A0A9W9TID0_9EURO</name>
<keyword evidence="3" id="KW-0472">Membrane</keyword>
<dbReference type="InterPro" id="IPR003734">
    <property type="entry name" value="DUF155"/>
</dbReference>
<keyword evidence="3" id="KW-1133">Transmembrane helix</keyword>
<keyword evidence="6" id="KW-1185">Reference proteome</keyword>
<feature type="compositionally biased region" description="Acidic residues" evidence="2">
    <location>
        <begin position="141"/>
        <end position="153"/>
    </location>
</feature>
<accession>A0A9W9TID0</accession>
<feature type="domain" description="DUF155" evidence="4">
    <location>
        <begin position="666"/>
        <end position="837"/>
    </location>
</feature>
<feature type="region of interest" description="Disordered" evidence="2">
    <location>
        <begin position="590"/>
        <end position="627"/>
    </location>
</feature>